<dbReference type="EMBL" id="UOEK01000413">
    <property type="protein sequence ID" value="VAW07681.1"/>
    <property type="molecule type" value="Genomic_DNA"/>
</dbReference>
<reference evidence="1" key="1">
    <citation type="submission" date="2018-06" db="EMBL/GenBank/DDBJ databases">
        <authorList>
            <person name="Zhirakovskaya E."/>
        </authorList>
    </citation>
    <scope>NUCLEOTIDE SEQUENCE</scope>
</reference>
<sequence length="213" mass="23422">MHLVAAALALVVVAAACGGGRVAEEPTAGFESVVRFGGLDTRAVQMAQEEGIAECMIAQGFDYVPYVPRDPVDPPDVGTLAQIPDRVWAMENGYGFAASVERFRVFREEDPNAVIVAGLSAAERRAYLEALVDPFGEEGGNEAGCSQVNSDAEFYEVIKEQFDLQMEALERFNADPRYVKLEETWSRCMAAEGYNFRDRFASIAESFQSRINE</sequence>
<evidence type="ECO:0000313" key="1">
    <source>
        <dbReference type="EMBL" id="VAW07681.1"/>
    </source>
</evidence>
<name>A0A3B0SN37_9ZZZZ</name>
<feature type="non-terminal residue" evidence="1">
    <location>
        <position position="213"/>
    </location>
</feature>
<gene>
    <name evidence="1" type="ORF">MNBD_ACTINO02-419</name>
</gene>
<organism evidence="1">
    <name type="scientific">hydrothermal vent metagenome</name>
    <dbReference type="NCBI Taxonomy" id="652676"/>
    <lineage>
        <taxon>unclassified sequences</taxon>
        <taxon>metagenomes</taxon>
        <taxon>ecological metagenomes</taxon>
    </lineage>
</organism>
<protein>
    <submittedName>
        <fullName evidence="1">Uncharacterized protein</fullName>
    </submittedName>
</protein>
<proteinExistence type="predicted"/>
<accession>A0A3B0SN37</accession>
<dbReference type="AlphaFoldDB" id="A0A3B0SN37"/>